<dbReference type="SUPFAM" id="SSF81321">
    <property type="entry name" value="Family A G protein-coupled receptor-like"/>
    <property type="match status" value="1"/>
</dbReference>
<dbReference type="InterPro" id="IPR017452">
    <property type="entry name" value="GPCR_Rhodpsn_7TM"/>
</dbReference>
<feature type="transmembrane region" description="Helical" evidence="12">
    <location>
        <begin position="137"/>
        <end position="161"/>
    </location>
</feature>
<dbReference type="PANTHER" id="PTHR11866:SF16">
    <property type="entry name" value="PROSTAGLANDIN E2 RECEPTOR EP4 SUBTYPE-LIKE PROTEIN"/>
    <property type="match status" value="1"/>
</dbReference>
<evidence type="ECO:0000256" key="1">
    <source>
        <dbReference type="ARBA" id="ARBA00004651"/>
    </source>
</evidence>
<dbReference type="InterPro" id="IPR000276">
    <property type="entry name" value="GPCR_Rhodpsn"/>
</dbReference>
<keyword evidence="4 11" id="KW-0812">Transmembrane</keyword>
<dbReference type="PRINTS" id="PR00237">
    <property type="entry name" value="GPCRRHODOPSN"/>
</dbReference>
<evidence type="ECO:0000256" key="2">
    <source>
        <dbReference type="ARBA" id="ARBA00010663"/>
    </source>
</evidence>
<gene>
    <name evidence="15" type="ORF">IPOD504_LOCUS8886</name>
</gene>
<evidence type="ECO:0000313" key="16">
    <source>
        <dbReference type="Proteomes" id="UP000837857"/>
    </source>
</evidence>
<feature type="transmembrane region" description="Helical" evidence="12">
    <location>
        <begin position="222"/>
        <end position="243"/>
    </location>
</feature>
<keyword evidence="9" id="KW-0325">Glycoprotein</keyword>
<dbReference type="PROSITE" id="PS50262">
    <property type="entry name" value="G_PROTEIN_RECEP_F1_2"/>
    <property type="match status" value="1"/>
</dbReference>
<accession>A0ABN8IFN1</accession>
<evidence type="ECO:0000256" key="7">
    <source>
        <dbReference type="ARBA" id="ARBA00023136"/>
    </source>
</evidence>
<name>A0ABN8IFN1_9NEOP</name>
<evidence type="ECO:0000259" key="14">
    <source>
        <dbReference type="PROSITE" id="PS50262"/>
    </source>
</evidence>
<feature type="transmembrane region" description="Helical" evidence="12">
    <location>
        <begin position="342"/>
        <end position="361"/>
    </location>
</feature>
<protein>
    <recommendedName>
        <fullName evidence="14">G-protein coupled receptors family 1 profile domain-containing protein</fullName>
    </recommendedName>
</protein>
<dbReference type="PANTHER" id="PTHR11866">
    <property type="entry name" value="G-PROTEIN COUPLED RECEPTOR FAMILY 1 MEMBER"/>
    <property type="match status" value="1"/>
</dbReference>
<evidence type="ECO:0000256" key="9">
    <source>
        <dbReference type="ARBA" id="ARBA00023180"/>
    </source>
</evidence>
<reference evidence="15" key="1">
    <citation type="submission" date="2022-03" db="EMBL/GenBank/DDBJ databases">
        <authorList>
            <person name="Martin H S."/>
        </authorList>
    </citation>
    <scope>NUCLEOTIDE SEQUENCE</scope>
</reference>
<comment type="similarity">
    <text evidence="2 11">Belongs to the G-protein coupled receptor 1 family.</text>
</comment>
<keyword evidence="13" id="KW-0732">Signal</keyword>
<evidence type="ECO:0000256" key="4">
    <source>
        <dbReference type="ARBA" id="ARBA00022692"/>
    </source>
</evidence>
<dbReference type="CDD" id="cd00637">
    <property type="entry name" value="7tm_classA_rhodopsin-like"/>
    <property type="match status" value="1"/>
</dbReference>
<evidence type="ECO:0000256" key="10">
    <source>
        <dbReference type="ARBA" id="ARBA00023224"/>
    </source>
</evidence>
<evidence type="ECO:0000256" key="11">
    <source>
        <dbReference type="RuleBase" id="RU000688"/>
    </source>
</evidence>
<evidence type="ECO:0000313" key="15">
    <source>
        <dbReference type="EMBL" id="CAH2055007.1"/>
    </source>
</evidence>
<sequence>MLPFWESALLSRLTTCITCLFCALKQAEYTKKYHAKRESQERTVKQSARGTDRVHETLQSGRPKNLAMESMLSTVAPAVTTELYRAANATVAVSPLRHGGKVFMVLVKVVYAVGIVGNAAAIVALRRGERRVRNRKHLLLLTSLAANDLVALVGMVCAMVVSEQVPGARNTRLYCAARVLLRVFGVGSVCIAVTMALERYLALTRPFLYQKQVTYYVIRTALLVSWLWAAALTCAPVLGLGLYYDEANHCCIRYRNAVTTVDFAYAVFYVFFGTLLCAVLVYCNLAVIRALYAITLGGGAVRRVSRSSCRRAAGRAATLPAPHNAATAEEVAFSRLMATLSVLFMICWLPQMVTSALYLALGESSWQRLSTLAALSDVLMLLNYVLDPVLYVLMRQRRRLSPSAFCHSLTHCFKRSHKTSTESMKTSCCPQETVVVSDSSGAELKPLRATPCATLVRLD</sequence>
<feature type="transmembrane region" description="Helical" evidence="12">
    <location>
        <begin position="263"/>
        <end position="287"/>
    </location>
</feature>
<keyword evidence="3" id="KW-1003">Cell membrane</keyword>
<dbReference type="EMBL" id="OW152833">
    <property type="protein sequence ID" value="CAH2055007.1"/>
    <property type="molecule type" value="Genomic_DNA"/>
</dbReference>
<dbReference type="Pfam" id="PF00001">
    <property type="entry name" value="7tm_1"/>
    <property type="match status" value="1"/>
</dbReference>
<dbReference type="PROSITE" id="PS00237">
    <property type="entry name" value="G_PROTEIN_RECEP_F1_1"/>
    <property type="match status" value="1"/>
</dbReference>
<keyword evidence="7 12" id="KW-0472">Membrane</keyword>
<organism evidence="15 16">
    <name type="scientific">Iphiclides podalirius</name>
    <name type="common">scarce swallowtail</name>
    <dbReference type="NCBI Taxonomy" id="110791"/>
    <lineage>
        <taxon>Eukaryota</taxon>
        <taxon>Metazoa</taxon>
        <taxon>Ecdysozoa</taxon>
        <taxon>Arthropoda</taxon>
        <taxon>Hexapoda</taxon>
        <taxon>Insecta</taxon>
        <taxon>Pterygota</taxon>
        <taxon>Neoptera</taxon>
        <taxon>Endopterygota</taxon>
        <taxon>Lepidoptera</taxon>
        <taxon>Glossata</taxon>
        <taxon>Ditrysia</taxon>
        <taxon>Papilionoidea</taxon>
        <taxon>Papilionidae</taxon>
        <taxon>Papilioninae</taxon>
        <taxon>Iphiclides</taxon>
    </lineage>
</organism>
<keyword evidence="5 12" id="KW-1133">Transmembrane helix</keyword>
<feature type="transmembrane region" description="Helical" evidence="12">
    <location>
        <begin position="181"/>
        <end position="201"/>
    </location>
</feature>
<feature type="domain" description="G-protein coupled receptors family 1 profile" evidence="14">
    <location>
        <begin position="117"/>
        <end position="391"/>
    </location>
</feature>
<evidence type="ECO:0000256" key="8">
    <source>
        <dbReference type="ARBA" id="ARBA00023170"/>
    </source>
</evidence>
<dbReference type="Proteomes" id="UP000837857">
    <property type="component" value="Chromosome 21"/>
</dbReference>
<feature type="signal peptide" evidence="13">
    <location>
        <begin position="1"/>
        <end position="27"/>
    </location>
</feature>
<proteinExistence type="inferred from homology"/>
<keyword evidence="16" id="KW-1185">Reference proteome</keyword>
<comment type="subcellular location">
    <subcellularLocation>
        <location evidence="1">Cell membrane</location>
        <topology evidence="1">Multi-pass membrane protein</topology>
    </subcellularLocation>
</comment>
<evidence type="ECO:0000256" key="12">
    <source>
        <dbReference type="SAM" id="Phobius"/>
    </source>
</evidence>
<evidence type="ECO:0000256" key="6">
    <source>
        <dbReference type="ARBA" id="ARBA00023040"/>
    </source>
</evidence>
<keyword evidence="10 11" id="KW-0807">Transducer</keyword>
<dbReference type="InterPro" id="IPR008365">
    <property type="entry name" value="Prostanoid_rcpt"/>
</dbReference>
<feature type="transmembrane region" description="Helical" evidence="12">
    <location>
        <begin position="102"/>
        <end position="125"/>
    </location>
</feature>
<feature type="non-terminal residue" evidence="15">
    <location>
        <position position="459"/>
    </location>
</feature>
<keyword evidence="6 11" id="KW-0297">G-protein coupled receptor</keyword>
<feature type="transmembrane region" description="Helical" evidence="12">
    <location>
        <begin position="373"/>
        <end position="393"/>
    </location>
</feature>
<keyword evidence="8 11" id="KW-0675">Receptor</keyword>
<evidence type="ECO:0000256" key="3">
    <source>
        <dbReference type="ARBA" id="ARBA00022475"/>
    </source>
</evidence>
<feature type="chain" id="PRO_5046769955" description="G-protein coupled receptors family 1 profile domain-containing protein" evidence="13">
    <location>
        <begin position="28"/>
        <end position="459"/>
    </location>
</feature>
<evidence type="ECO:0000256" key="13">
    <source>
        <dbReference type="SAM" id="SignalP"/>
    </source>
</evidence>
<dbReference type="Gene3D" id="1.20.1070.10">
    <property type="entry name" value="Rhodopsin 7-helix transmembrane proteins"/>
    <property type="match status" value="1"/>
</dbReference>
<evidence type="ECO:0000256" key="5">
    <source>
        <dbReference type="ARBA" id="ARBA00022989"/>
    </source>
</evidence>